<dbReference type="STRING" id="1121449.SAMN02745704_02241"/>
<sequence length="275" mass="28708">MSRTARTILQIILALALAGGSGLLLHQWMRQAAPQNPAGQRPATTNVMVASRDLPRGTTLTTDHLNSAPFLPQSLPSGTFQQAEPLLGRVLASSLAANEPVTRQRLTDSGSGEGGVSALIAPGHRAMAVKGNKVMGLAGFVRPGNRVDVLVTLMAGENASRAVTKIVLENVLVLATGQEWQSPQDGAQPASVDVYTLEVTPDQSERLALAASQGTLHFALRNGADTDGVLTQGVDVDAALASLRPAAAPKPSTGRSRSRTSVEIITGGERSRVEF</sequence>
<dbReference type="RefSeq" id="WP_078717786.1">
    <property type="nucleotide sequence ID" value="NZ_FUYC01000012.1"/>
</dbReference>
<dbReference type="InterPro" id="IPR017592">
    <property type="entry name" value="Pilus_assmbl_Flp-typ_CpaB"/>
</dbReference>
<evidence type="ECO:0000313" key="3">
    <source>
        <dbReference type="Proteomes" id="UP000190027"/>
    </source>
</evidence>
<protein>
    <submittedName>
        <fullName evidence="2">Pilus assembly protein CpaB</fullName>
    </submittedName>
</protein>
<dbReference type="NCBIfam" id="TIGR03177">
    <property type="entry name" value="pilus_cpaB"/>
    <property type="match status" value="1"/>
</dbReference>
<evidence type="ECO:0000259" key="1">
    <source>
        <dbReference type="SMART" id="SM00858"/>
    </source>
</evidence>
<dbReference type="Pfam" id="PF16976">
    <property type="entry name" value="RcpC"/>
    <property type="match status" value="1"/>
</dbReference>
<proteinExistence type="predicted"/>
<dbReference type="InterPro" id="IPR031571">
    <property type="entry name" value="RcpC_dom"/>
</dbReference>
<dbReference type="Proteomes" id="UP000190027">
    <property type="component" value="Unassembled WGS sequence"/>
</dbReference>
<feature type="domain" description="SAF" evidence="1">
    <location>
        <begin position="45"/>
        <end position="107"/>
    </location>
</feature>
<dbReference type="InterPro" id="IPR013974">
    <property type="entry name" value="SAF"/>
</dbReference>
<evidence type="ECO:0000313" key="2">
    <source>
        <dbReference type="EMBL" id="SKA90576.1"/>
    </source>
</evidence>
<name>A0A1T4XM30_9BACT</name>
<reference evidence="2 3" key="1">
    <citation type="submission" date="2017-02" db="EMBL/GenBank/DDBJ databases">
        <authorList>
            <person name="Peterson S.W."/>
        </authorList>
    </citation>
    <scope>NUCLEOTIDE SEQUENCE [LARGE SCALE GENOMIC DNA]</scope>
    <source>
        <strain evidence="2 3">DSM 16080</strain>
    </source>
</reference>
<dbReference type="Pfam" id="PF08666">
    <property type="entry name" value="SAF"/>
    <property type="match status" value="1"/>
</dbReference>
<organism evidence="2 3">
    <name type="scientific">Paucidesulfovibrio gracilis DSM 16080</name>
    <dbReference type="NCBI Taxonomy" id="1121449"/>
    <lineage>
        <taxon>Bacteria</taxon>
        <taxon>Pseudomonadati</taxon>
        <taxon>Thermodesulfobacteriota</taxon>
        <taxon>Desulfovibrionia</taxon>
        <taxon>Desulfovibrionales</taxon>
        <taxon>Desulfovibrionaceae</taxon>
        <taxon>Paucidesulfovibrio</taxon>
    </lineage>
</organism>
<dbReference type="AlphaFoldDB" id="A0A1T4XM30"/>
<gene>
    <name evidence="2" type="ORF">SAMN02745704_02241</name>
</gene>
<dbReference type="SMART" id="SM00858">
    <property type="entry name" value="SAF"/>
    <property type="match status" value="1"/>
</dbReference>
<dbReference type="EMBL" id="FUYC01000012">
    <property type="protein sequence ID" value="SKA90576.1"/>
    <property type="molecule type" value="Genomic_DNA"/>
</dbReference>
<accession>A0A1T4XM30</accession>
<keyword evidence="3" id="KW-1185">Reference proteome</keyword>
<dbReference type="OrthoDB" id="9788329at2"/>
<dbReference type="Gene3D" id="3.90.1210.10">
    <property type="entry name" value="Antifreeze-like/N-acetylneuraminic acid synthase C-terminal domain"/>
    <property type="match status" value="1"/>
</dbReference>
<dbReference type="CDD" id="cd11614">
    <property type="entry name" value="SAF_CpaB_FlgA_like"/>
    <property type="match status" value="1"/>
</dbReference>